<comment type="cofactor">
    <cofactor evidence="1">
        <name>pyridoxal 5'-phosphate</name>
        <dbReference type="ChEBI" id="CHEBI:597326"/>
    </cofactor>
</comment>
<feature type="domain" description="Orn/Lys/Arg decarboxylases family 1 pyridoxal-P attachment site" evidence="3">
    <location>
        <begin position="27"/>
        <end position="139"/>
    </location>
</feature>
<evidence type="ECO:0000259" key="3">
    <source>
        <dbReference type="Pfam" id="PF01276"/>
    </source>
</evidence>
<organism evidence="4 5">
    <name type="scientific">Cannabis sativa</name>
    <name type="common">Hemp</name>
    <name type="synonym">Marijuana</name>
    <dbReference type="NCBI Taxonomy" id="3483"/>
    <lineage>
        <taxon>Eukaryota</taxon>
        <taxon>Viridiplantae</taxon>
        <taxon>Streptophyta</taxon>
        <taxon>Embryophyta</taxon>
        <taxon>Tracheophyta</taxon>
        <taxon>Spermatophyta</taxon>
        <taxon>Magnoliopsida</taxon>
        <taxon>eudicotyledons</taxon>
        <taxon>Gunneridae</taxon>
        <taxon>Pentapetalae</taxon>
        <taxon>rosids</taxon>
        <taxon>fabids</taxon>
        <taxon>Rosales</taxon>
        <taxon>Cannabaceae</taxon>
        <taxon>Cannabis</taxon>
    </lineage>
</organism>
<dbReference type="InterPro" id="IPR000310">
    <property type="entry name" value="Orn/Lys/Arg_deCO2ase_major_dom"/>
</dbReference>
<dbReference type="Pfam" id="PF01276">
    <property type="entry name" value="OKR_DC_1"/>
    <property type="match status" value="1"/>
</dbReference>
<evidence type="ECO:0000256" key="1">
    <source>
        <dbReference type="ARBA" id="ARBA00001933"/>
    </source>
</evidence>
<name>A0A7J6E6J8_CANSA</name>
<dbReference type="PANTHER" id="PTHR43277:SF4">
    <property type="entry name" value="ARGININE DECARBOXYLASE"/>
    <property type="match status" value="1"/>
</dbReference>
<dbReference type="InterPro" id="IPR052357">
    <property type="entry name" value="Orn_Lys_Arg_decarboxylase-I"/>
</dbReference>
<dbReference type="InterPro" id="IPR015421">
    <property type="entry name" value="PyrdxlP-dep_Trfase_major"/>
</dbReference>
<comment type="caution">
    <text evidence="4">The sequence shown here is derived from an EMBL/GenBank/DDBJ whole genome shotgun (WGS) entry which is preliminary data.</text>
</comment>
<gene>
    <name evidence="4" type="ORF">G4B88_009372</name>
</gene>
<dbReference type="InterPro" id="IPR015424">
    <property type="entry name" value="PyrdxlP-dep_Trfase"/>
</dbReference>
<dbReference type="EMBL" id="JAATIQ010000492">
    <property type="protein sequence ID" value="KAF4353894.1"/>
    <property type="molecule type" value="Genomic_DNA"/>
</dbReference>
<sequence>MTSHIRNQNKFRIENIEISKQQQYNLPPLVSAVKKKSSKNAATFHFPGHNRGRGAPFSLTQLIGLEPFIHDLAAISELDNLTSPHGPILEAQKEAAKLFGALETWFLVGGTTCGIHGAIMATCSPGEYLILPRNCHLSAYLVGSFHHR</sequence>
<dbReference type="PANTHER" id="PTHR43277">
    <property type="entry name" value="ARGININE DECARBOXYLASE"/>
    <property type="match status" value="1"/>
</dbReference>
<evidence type="ECO:0000313" key="4">
    <source>
        <dbReference type="EMBL" id="KAF4353894.1"/>
    </source>
</evidence>
<reference evidence="4 5" key="1">
    <citation type="journal article" date="2020" name="bioRxiv">
        <title>Sequence and annotation of 42 cannabis genomes reveals extensive copy number variation in cannabinoid synthesis and pathogen resistance genes.</title>
        <authorList>
            <person name="Mckernan K.J."/>
            <person name="Helbert Y."/>
            <person name="Kane L.T."/>
            <person name="Ebling H."/>
            <person name="Zhang L."/>
            <person name="Liu B."/>
            <person name="Eaton Z."/>
            <person name="Mclaughlin S."/>
            <person name="Kingan S."/>
            <person name="Baybayan P."/>
            <person name="Concepcion G."/>
            <person name="Jordan M."/>
            <person name="Riva A."/>
            <person name="Barbazuk W."/>
            <person name="Harkins T."/>
        </authorList>
    </citation>
    <scope>NUCLEOTIDE SEQUENCE [LARGE SCALE GENOMIC DNA]</scope>
    <source>
        <strain evidence="5">cv. Jamaican Lion 4</strain>
        <tissue evidence="4">Leaf</tissue>
    </source>
</reference>
<dbReference type="SUPFAM" id="SSF53383">
    <property type="entry name" value="PLP-dependent transferases"/>
    <property type="match status" value="1"/>
</dbReference>
<accession>A0A7J6E6J8</accession>
<dbReference type="AlphaFoldDB" id="A0A7J6E6J8"/>
<protein>
    <recommendedName>
        <fullName evidence="3">Orn/Lys/Arg decarboxylases family 1 pyridoxal-P attachment site domain-containing protein</fullName>
    </recommendedName>
</protein>
<proteinExistence type="predicted"/>
<dbReference type="GO" id="GO:0003824">
    <property type="term" value="F:catalytic activity"/>
    <property type="evidence" value="ECO:0007669"/>
    <property type="project" value="InterPro"/>
</dbReference>
<evidence type="ECO:0000256" key="2">
    <source>
        <dbReference type="ARBA" id="ARBA00022898"/>
    </source>
</evidence>
<keyword evidence="5" id="KW-1185">Reference proteome</keyword>
<evidence type="ECO:0000313" key="5">
    <source>
        <dbReference type="Proteomes" id="UP000583929"/>
    </source>
</evidence>
<dbReference type="Proteomes" id="UP000583929">
    <property type="component" value="Unassembled WGS sequence"/>
</dbReference>
<keyword evidence="2" id="KW-0663">Pyridoxal phosphate</keyword>
<dbReference type="Gene3D" id="3.40.640.10">
    <property type="entry name" value="Type I PLP-dependent aspartate aminotransferase-like (Major domain)"/>
    <property type="match status" value="1"/>
</dbReference>